<keyword evidence="1" id="KW-1133">Transmembrane helix</keyword>
<dbReference type="Proteomes" id="UP000277580">
    <property type="component" value="Unassembled WGS sequence"/>
</dbReference>
<reference evidence="2 3" key="1">
    <citation type="journal article" date="2018" name="Nat. Ecol. Evol.">
        <title>Pezizomycetes genomes reveal the molecular basis of ectomycorrhizal truffle lifestyle.</title>
        <authorList>
            <person name="Murat C."/>
            <person name="Payen T."/>
            <person name="Noel B."/>
            <person name="Kuo A."/>
            <person name="Morin E."/>
            <person name="Chen J."/>
            <person name="Kohler A."/>
            <person name="Krizsan K."/>
            <person name="Balestrini R."/>
            <person name="Da Silva C."/>
            <person name="Montanini B."/>
            <person name="Hainaut M."/>
            <person name="Levati E."/>
            <person name="Barry K.W."/>
            <person name="Belfiori B."/>
            <person name="Cichocki N."/>
            <person name="Clum A."/>
            <person name="Dockter R.B."/>
            <person name="Fauchery L."/>
            <person name="Guy J."/>
            <person name="Iotti M."/>
            <person name="Le Tacon F."/>
            <person name="Lindquist E.A."/>
            <person name="Lipzen A."/>
            <person name="Malagnac F."/>
            <person name="Mello A."/>
            <person name="Molinier V."/>
            <person name="Miyauchi S."/>
            <person name="Poulain J."/>
            <person name="Riccioni C."/>
            <person name="Rubini A."/>
            <person name="Sitrit Y."/>
            <person name="Splivallo R."/>
            <person name="Traeger S."/>
            <person name="Wang M."/>
            <person name="Zifcakova L."/>
            <person name="Wipf D."/>
            <person name="Zambonelli A."/>
            <person name="Paolocci F."/>
            <person name="Nowrousian M."/>
            <person name="Ottonello S."/>
            <person name="Baldrian P."/>
            <person name="Spatafora J.W."/>
            <person name="Henrissat B."/>
            <person name="Nagy L.G."/>
            <person name="Aury J.M."/>
            <person name="Wincker P."/>
            <person name="Grigoriev I.V."/>
            <person name="Bonfante P."/>
            <person name="Martin F.M."/>
        </authorList>
    </citation>
    <scope>NUCLEOTIDE SEQUENCE [LARGE SCALE GENOMIC DNA]</scope>
    <source>
        <strain evidence="2 3">CCBAS932</strain>
    </source>
</reference>
<keyword evidence="1" id="KW-0812">Transmembrane</keyword>
<evidence type="ECO:0000256" key="1">
    <source>
        <dbReference type="SAM" id="Phobius"/>
    </source>
</evidence>
<keyword evidence="1" id="KW-0472">Membrane</keyword>
<evidence type="ECO:0000313" key="2">
    <source>
        <dbReference type="EMBL" id="RPB08458.1"/>
    </source>
</evidence>
<accession>A0A3N4KG59</accession>
<keyword evidence="3" id="KW-1185">Reference proteome</keyword>
<feature type="transmembrane region" description="Helical" evidence="1">
    <location>
        <begin position="206"/>
        <end position="224"/>
    </location>
</feature>
<organism evidence="2 3">
    <name type="scientific">Morchella conica CCBAS932</name>
    <dbReference type="NCBI Taxonomy" id="1392247"/>
    <lineage>
        <taxon>Eukaryota</taxon>
        <taxon>Fungi</taxon>
        <taxon>Dikarya</taxon>
        <taxon>Ascomycota</taxon>
        <taxon>Pezizomycotina</taxon>
        <taxon>Pezizomycetes</taxon>
        <taxon>Pezizales</taxon>
        <taxon>Morchellaceae</taxon>
        <taxon>Morchella</taxon>
    </lineage>
</organism>
<name>A0A3N4KG59_9PEZI</name>
<dbReference type="InParanoid" id="A0A3N4KG59"/>
<gene>
    <name evidence="2" type="ORF">P167DRAFT_548947</name>
</gene>
<proteinExistence type="predicted"/>
<evidence type="ECO:0000313" key="3">
    <source>
        <dbReference type="Proteomes" id="UP000277580"/>
    </source>
</evidence>
<dbReference type="OrthoDB" id="5386419at2759"/>
<protein>
    <submittedName>
        <fullName evidence="2">Uncharacterized protein</fullName>
    </submittedName>
</protein>
<sequence length="240" mass="27484">MPYILAPTMRSLSPDQDTTDEDNGKRLWSYNLDNLLRQKGLKQYIRSIYRCIASKIGYGIPLSKRLQIYINKAQENPDQKVALLIQLVEGSTLEAENLLPMIQPLQQLRFRHHIHGFLSTKDETQMFELLNAGDKLVESVAEVHDKVLAELIGGVHLRRDQVTQMRRLWLDVELRVEEFLTEKYLLLAKFKGVTIISSQVHPLVKILFLTILACLIISLGFMIIPTAREAMFDGGEGWVV</sequence>
<dbReference type="EMBL" id="ML119163">
    <property type="protein sequence ID" value="RPB08458.1"/>
    <property type="molecule type" value="Genomic_DNA"/>
</dbReference>
<dbReference type="AlphaFoldDB" id="A0A3N4KG59"/>